<keyword evidence="6 12" id="KW-0285">Flavoprotein</keyword>
<feature type="transmembrane region" description="Helical" evidence="12">
    <location>
        <begin position="460"/>
        <end position="479"/>
    </location>
</feature>
<evidence type="ECO:0000256" key="6">
    <source>
        <dbReference type="ARBA" id="ARBA00022630"/>
    </source>
</evidence>
<evidence type="ECO:0000313" key="16">
    <source>
        <dbReference type="EMBL" id="KAK9812223.1"/>
    </source>
</evidence>
<dbReference type="PANTHER" id="PTHR10835">
    <property type="entry name" value="SQUALENE MONOOXYGENASE"/>
    <property type="match status" value="1"/>
</dbReference>
<accession>A0AAW1PQF7</accession>
<evidence type="ECO:0000256" key="1">
    <source>
        <dbReference type="ARBA" id="ARBA00001974"/>
    </source>
</evidence>
<dbReference type="SUPFAM" id="SSF51905">
    <property type="entry name" value="FAD/NAD(P)-binding domain"/>
    <property type="match status" value="1"/>
</dbReference>
<dbReference type="InterPro" id="IPR036188">
    <property type="entry name" value="FAD/NAD-bd_sf"/>
</dbReference>
<name>A0AAW1PQF7_9CHLO</name>
<dbReference type="Gene3D" id="3.50.50.60">
    <property type="entry name" value="FAD/NAD(P)-binding domain"/>
    <property type="match status" value="1"/>
</dbReference>
<evidence type="ECO:0000259" key="14">
    <source>
        <dbReference type="Pfam" id="PF00890"/>
    </source>
</evidence>
<dbReference type="InterPro" id="IPR003953">
    <property type="entry name" value="FAD-dep_OxRdtase_2_FAD-bd"/>
</dbReference>
<dbReference type="EC" id="1.14.14.17" evidence="5 12"/>
<keyword evidence="7 12" id="KW-0812">Transmembrane</keyword>
<gene>
    <name evidence="16" type="ORF">WJX73_005146</name>
</gene>
<comment type="catalytic activity">
    <reaction evidence="12">
        <text>squalene + reduced [NADPH--hemoprotein reductase] + O2 = (S)-2,3-epoxysqualene + oxidized [NADPH--hemoprotein reductase] + H2O + H(+)</text>
        <dbReference type="Rhea" id="RHEA:25282"/>
        <dbReference type="Rhea" id="RHEA-COMP:11964"/>
        <dbReference type="Rhea" id="RHEA-COMP:11965"/>
        <dbReference type="ChEBI" id="CHEBI:15377"/>
        <dbReference type="ChEBI" id="CHEBI:15378"/>
        <dbReference type="ChEBI" id="CHEBI:15379"/>
        <dbReference type="ChEBI" id="CHEBI:15440"/>
        <dbReference type="ChEBI" id="CHEBI:15441"/>
        <dbReference type="ChEBI" id="CHEBI:57618"/>
        <dbReference type="ChEBI" id="CHEBI:58210"/>
        <dbReference type="EC" id="1.14.14.17"/>
    </reaction>
</comment>
<evidence type="ECO:0000256" key="9">
    <source>
        <dbReference type="ARBA" id="ARBA00022989"/>
    </source>
</evidence>
<dbReference type="PANTHER" id="PTHR10835:SF0">
    <property type="entry name" value="SQUALENE MONOOXYGENASE"/>
    <property type="match status" value="1"/>
</dbReference>
<dbReference type="GO" id="GO:0009725">
    <property type="term" value="P:response to hormone"/>
    <property type="evidence" value="ECO:0007669"/>
    <property type="project" value="UniProtKB-ARBA"/>
</dbReference>
<keyword evidence="17" id="KW-1185">Reference proteome</keyword>
<dbReference type="InterPro" id="IPR040125">
    <property type="entry name" value="Squalene_monox"/>
</dbReference>
<proteinExistence type="inferred from homology"/>
<dbReference type="FunFam" id="3.50.50.60:FF:000074">
    <property type="entry name" value="Squalene monooxygenase 2"/>
    <property type="match status" value="1"/>
</dbReference>
<feature type="region of interest" description="Disordered" evidence="13">
    <location>
        <begin position="499"/>
        <end position="526"/>
    </location>
</feature>
<keyword evidence="10 12" id="KW-0560">Oxidoreductase</keyword>
<dbReference type="InterPro" id="IPR013698">
    <property type="entry name" value="Squalene_epoxidase"/>
</dbReference>
<comment type="pathway">
    <text evidence="3">Terpene metabolism; lanosterol biosynthesis; lanosterol from farnesyl diphosphate: step 2/3.</text>
</comment>
<dbReference type="GO" id="GO:0016020">
    <property type="term" value="C:membrane"/>
    <property type="evidence" value="ECO:0007669"/>
    <property type="project" value="UniProtKB-SubCell"/>
</dbReference>
<evidence type="ECO:0000256" key="12">
    <source>
        <dbReference type="RuleBase" id="RU367121"/>
    </source>
</evidence>
<dbReference type="GO" id="GO:0004506">
    <property type="term" value="F:squalene monooxygenase activity"/>
    <property type="evidence" value="ECO:0007669"/>
    <property type="project" value="UniProtKB-UniRule"/>
</dbReference>
<comment type="similarity">
    <text evidence="4 12">Belongs to the squalene monooxygenase family.</text>
</comment>
<dbReference type="GO" id="GO:0016126">
    <property type="term" value="P:sterol biosynthetic process"/>
    <property type="evidence" value="ECO:0007669"/>
    <property type="project" value="UniProtKB-UniRule"/>
</dbReference>
<evidence type="ECO:0000256" key="11">
    <source>
        <dbReference type="ARBA" id="ARBA00023136"/>
    </source>
</evidence>
<protein>
    <recommendedName>
        <fullName evidence="5 12">Squalene monooxygenase</fullName>
        <ecNumber evidence="5 12">1.14.14.17</ecNumber>
    </recommendedName>
</protein>
<organism evidence="16 17">
    <name type="scientific">Symbiochloris irregularis</name>
    <dbReference type="NCBI Taxonomy" id="706552"/>
    <lineage>
        <taxon>Eukaryota</taxon>
        <taxon>Viridiplantae</taxon>
        <taxon>Chlorophyta</taxon>
        <taxon>core chlorophytes</taxon>
        <taxon>Trebouxiophyceae</taxon>
        <taxon>Trebouxiales</taxon>
        <taxon>Trebouxiaceae</taxon>
        <taxon>Symbiochloris</taxon>
    </lineage>
</organism>
<dbReference type="GO" id="GO:0005783">
    <property type="term" value="C:endoplasmic reticulum"/>
    <property type="evidence" value="ECO:0007669"/>
    <property type="project" value="TreeGrafter"/>
</dbReference>
<dbReference type="AlphaFoldDB" id="A0AAW1PQF7"/>
<keyword evidence="9 12" id="KW-1133">Transmembrane helix</keyword>
<comment type="function">
    <text evidence="12">Catalyzes the stereospecific oxidation of squalene to (S)-2,3-epoxysqualene, and is considered to be a rate-limiting enzyme in steroid biosynthesis.</text>
</comment>
<dbReference type="PRINTS" id="PR00420">
    <property type="entry name" value="RNGMNOXGNASE"/>
</dbReference>
<comment type="cofactor">
    <cofactor evidence="1 12">
        <name>FAD</name>
        <dbReference type="ChEBI" id="CHEBI:57692"/>
    </cofactor>
</comment>
<dbReference type="Pfam" id="PF08491">
    <property type="entry name" value="SE"/>
    <property type="match status" value="1"/>
</dbReference>
<evidence type="ECO:0000256" key="2">
    <source>
        <dbReference type="ARBA" id="ARBA00004141"/>
    </source>
</evidence>
<evidence type="ECO:0000259" key="15">
    <source>
        <dbReference type="Pfam" id="PF08491"/>
    </source>
</evidence>
<keyword evidence="11 12" id="KW-0472">Membrane</keyword>
<dbReference type="Pfam" id="PF00890">
    <property type="entry name" value="FAD_binding_2"/>
    <property type="match status" value="1"/>
</dbReference>
<feature type="domain" description="Squalene epoxidase" evidence="15">
    <location>
        <begin position="190"/>
        <end position="457"/>
    </location>
</feature>
<comment type="caution">
    <text evidence="16">The sequence shown here is derived from an EMBL/GenBank/DDBJ whole genome shotgun (WGS) entry which is preliminary data.</text>
</comment>
<evidence type="ECO:0000256" key="4">
    <source>
        <dbReference type="ARBA" id="ARBA00008802"/>
    </source>
</evidence>
<evidence type="ECO:0000256" key="7">
    <source>
        <dbReference type="ARBA" id="ARBA00022692"/>
    </source>
</evidence>
<keyword evidence="8 12" id="KW-0274">FAD</keyword>
<reference evidence="16 17" key="1">
    <citation type="journal article" date="2024" name="Nat. Commun.">
        <title>Phylogenomics reveals the evolutionary origins of lichenization in chlorophyte algae.</title>
        <authorList>
            <person name="Puginier C."/>
            <person name="Libourel C."/>
            <person name="Otte J."/>
            <person name="Skaloud P."/>
            <person name="Haon M."/>
            <person name="Grisel S."/>
            <person name="Petersen M."/>
            <person name="Berrin J.G."/>
            <person name="Delaux P.M."/>
            <person name="Dal Grande F."/>
            <person name="Keller J."/>
        </authorList>
    </citation>
    <scope>NUCLEOTIDE SEQUENCE [LARGE SCALE GENOMIC DNA]</scope>
    <source>
        <strain evidence="16 17">SAG 2036</strain>
    </source>
</reference>
<dbReference type="EMBL" id="JALJOQ010000008">
    <property type="protein sequence ID" value="KAK9812223.1"/>
    <property type="molecule type" value="Genomic_DNA"/>
</dbReference>
<evidence type="ECO:0000256" key="13">
    <source>
        <dbReference type="SAM" id="MobiDB-lite"/>
    </source>
</evidence>
<evidence type="ECO:0000256" key="10">
    <source>
        <dbReference type="ARBA" id="ARBA00023002"/>
    </source>
</evidence>
<feature type="domain" description="FAD-dependent oxidoreductase 2 FAD-binding" evidence="14">
    <location>
        <begin position="34"/>
        <end position="63"/>
    </location>
</feature>
<feature type="transmembrane region" description="Helical" evidence="12">
    <location>
        <begin position="435"/>
        <end position="453"/>
    </location>
</feature>
<dbReference type="GO" id="GO:0050660">
    <property type="term" value="F:flavin adenine dinucleotide binding"/>
    <property type="evidence" value="ECO:0007669"/>
    <property type="project" value="UniProtKB-UniRule"/>
</dbReference>
<evidence type="ECO:0000256" key="3">
    <source>
        <dbReference type="ARBA" id="ARBA00005018"/>
    </source>
</evidence>
<evidence type="ECO:0000256" key="8">
    <source>
        <dbReference type="ARBA" id="ARBA00022827"/>
    </source>
</evidence>
<evidence type="ECO:0000256" key="5">
    <source>
        <dbReference type="ARBA" id="ARBA00012312"/>
    </source>
</evidence>
<sequence>MGRGGDSSECSTSPYCIPAVPSSQDFDKDPQVWDIVVVGAGVAGCALAFAQAKEGRRVLLLERDLSQPDRIVGELLQPGGYLKLMELGLEGCCEGIDSQKVYGYCMFKDGRQAKVAYPTEGLPSNIAGRSFHNGRFIQRLRQAAASQPFITLRQGVATSLLNGHGEPWQEAEAVAGVRYKCSDGSIRASKAALTLVCDGMYSSLRSKLSVPNIQHPSYFVGLLLRGCTLPWPNYGHVVLARPSPILFYPISSTEVRCLVDVPGDKLPAGEGALAHHLRTHVAPQLPQQLQTAFLEAIESGSMRSMRNKLMPAAPLHHAGALLLGDAFNMRHPLTGGGMTVALSDAVLLCNMLRPLPDFSDPLATSSATAAFYTSRKPLSATINTLANALYQVFCYKGSAAHTAMQSACFDYLHKGGWYAAGPMSLLSGLNPRPSVLVMHFFAVAVFGVSRLMLPRPSFRGLYMGILLLWCAACIIFPIIQAEGLRAVFAPILTRSPRPWKKQLAGKHSTELPGKPAKHNDSAALPNGTLHADATLRAQSGQDSKLQS</sequence>
<comment type="subcellular location">
    <subcellularLocation>
        <location evidence="2 12">Membrane</location>
        <topology evidence="2 12">Multi-pass membrane protein</topology>
    </subcellularLocation>
</comment>
<dbReference type="Proteomes" id="UP001465755">
    <property type="component" value="Unassembled WGS sequence"/>
</dbReference>
<evidence type="ECO:0000313" key="17">
    <source>
        <dbReference type="Proteomes" id="UP001465755"/>
    </source>
</evidence>